<sequence length="74" mass="8501">MKSGFLCSDRGKHILHSVFRALFLTLKERSNEMSQHFEASFFRSEDVSAPAVKIEHSTTPKIRVNIPMRSIHSQ</sequence>
<evidence type="ECO:0000313" key="1">
    <source>
        <dbReference type="EMBL" id="SJL07919.1"/>
    </source>
</evidence>
<dbReference type="EMBL" id="FUEG01000008">
    <property type="protein sequence ID" value="SJL07919.1"/>
    <property type="molecule type" value="Genomic_DNA"/>
</dbReference>
<dbReference type="Proteomes" id="UP000219338">
    <property type="component" value="Unassembled WGS sequence"/>
</dbReference>
<dbReference type="AlphaFoldDB" id="A0A284RGP6"/>
<dbReference type="OrthoDB" id="10601011at2759"/>
<reference evidence="2" key="1">
    <citation type="journal article" date="2017" name="Nat. Ecol. Evol.">
        <title>Genome expansion and lineage-specific genetic innovations in the forest pathogenic fungi Armillaria.</title>
        <authorList>
            <person name="Sipos G."/>
            <person name="Prasanna A.N."/>
            <person name="Walter M.C."/>
            <person name="O'Connor E."/>
            <person name="Balint B."/>
            <person name="Krizsan K."/>
            <person name="Kiss B."/>
            <person name="Hess J."/>
            <person name="Varga T."/>
            <person name="Slot J."/>
            <person name="Riley R."/>
            <person name="Boka B."/>
            <person name="Rigling D."/>
            <person name="Barry K."/>
            <person name="Lee J."/>
            <person name="Mihaltcheva S."/>
            <person name="LaButti K."/>
            <person name="Lipzen A."/>
            <person name="Waldron R."/>
            <person name="Moloney N.M."/>
            <person name="Sperisen C."/>
            <person name="Kredics L."/>
            <person name="Vagvoelgyi C."/>
            <person name="Patrignani A."/>
            <person name="Fitzpatrick D."/>
            <person name="Nagy I."/>
            <person name="Doyle S."/>
            <person name="Anderson J.B."/>
            <person name="Grigoriev I.V."/>
            <person name="Gueldener U."/>
            <person name="Muensterkoetter M."/>
            <person name="Nagy L.G."/>
        </authorList>
    </citation>
    <scope>NUCLEOTIDE SEQUENCE [LARGE SCALE GENOMIC DNA]</scope>
    <source>
        <strain evidence="2">C18/9</strain>
    </source>
</reference>
<protein>
    <submittedName>
        <fullName evidence="1">Uncharacterized protein</fullName>
    </submittedName>
</protein>
<name>A0A284RGP6_ARMOS</name>
<proteinExistence type="predicted"/>
<accession>A0A284RGP6</accession>
<keyword evidence="2" id="KW-1185">Reference proteome</keyword>
<evidence type="ECO:0000313" key="2">
    <source>
        <dbReference type="Proteomes" id="UP000219338"/>
    </source>
</evidence>
<organism evidence="1 2">
    <name type="scientific">Armillaria ostoyae</name>
    <name type="common">Armillaria root rot fungus</name>
    <dbReference type="NCBI Taxonomy" id="47428"/>
    <lineage>
        <taxon>Eukaryota</taxon>
        <taxon>Fungi</taxon>
        <taxon>Dikarya</taxon>
        <taxon>Basidiomycota</taxon>
        <taxon>Agaricomycotina</taxon>
        <taxon>Agaricomycetes</taxon>
        <taxon>Agaricomycetidae</taxon>
        <taxon>Agaricales</taxon>
        <taxon>Marasmiineae</taxon>
        <taxon>Physalacriaceae</taxon>
        <taxon>Armillaria</taxon>
    </lineage>
</organism>
<gene>
    <name evidence="1" type="ORF">ARMOST_11276</name>
</gene>